<dbReference type="Proteomes" id="UP001055072">
    <property type="component" value="Unassembled WGS sequence"/>
</dbReference>
<evidence type="ECO:0000313" key="2">
    <source>
        <dbReference type="Proteomes" id="UP001055072"/>
    </source>
</evidence>
<reference evidence="1" key="1">
    <citation type="journal article" date="2021" name="Environ. Microbiol.">
        <title>Gene family expansions and transcriptome signatures uncover fungal adaptations to wood decay.</title>
        <authorList>
            <person name="Hage H."/>
            <person name="Miyauchi S."/>
            <person name="Viragh M."/>
            <person name="Drula E."/>
            <person name="Min B."/>
            <person name="Chaduli D."/>
            <person name="Navarro D."/>
            <person name="Favel A."/>
            <person name="Norest M."/>
            <person name="Lesage-Meessen L."/>
            <person name="Balint B."/>
            <person name="Merenyi Z."/>
            <person name="de Eugenio L."/>
            <person name="Morin E."/>
            <person name="Martinez A.T."/>
            <person name="Baldrian P."/>
            <person name="Stursova M."/>
            <person name="Martinez M.J."/>
            <person name="Novotny C."/>
            <person name="Magnuson J.K."/>
            <person name="Spatafora J.W."/>
            <person name="Maurice S."/>
            <person name="Pangilinan J."/>
            <person name="Andreopoulos W."/>
            <person name="LaButti K."/>
            <person name="Hundley H."/>
            <person name="Na H."/>
            <person name="Kuo A."/>
            <person name="Barry K."/>
            <person name="Lipzen A."/>
            <person name="Henrissat B."/>
            <person name="Riley R."/>
            <person name="Ahrendt S."/>
            <person name="Nagy L.G."/>
            <person name="Grigoriev I.V."/>
            <person name="Martin F."/>
            <person name="Rosso M.N."/>
        </authorList>
    </citation>
    <scope>NUCLEOTIDE SEQUENCE</scope>
    <source>
        <strain evidence="1">CBS 384.51</strain>
    </source>
</reference>
<keyword evidence="2" id="KW-1185">Reference proteome</keyword>
<evidence type="ECO:0000313" key="1">
    <source>
        <dbReference type="EMBL" id="KAI0089841.1"/>
    </source>
</evidence>
<gene>
    <name evidence="1" type="ORF">BDY19DRAFT_905574</name>
</gene>
<organism evidence="1 2">
    <name type="scientific">Irpex rosettiformis</name>
    <dbReference type="NCBI Taxonomy" id="378272"/>
    <lineage>
        <taxon>Eukaryota</taxon>
        <taxon>Fungi</taxon>
        <taxon>Dikarya</taxon>
        <taxon>Basidiomycota</taxon>
        <taxon>Agaricomycotina</taxon>
        <taxon>Agaricomycetes</taxon>
        <taxon>Polyporales</taxon>
        <taxon>Irpicaceae</taxon>
        <taxon>Irpex</taxon>
    </lineage>
</organism>
<accession>A0ACB8U6D1</accession>
<comment type="caution">
    <text evidence="1">The sequence shown here is derived from an EMBL/GenBank/DDBJ whole genome shotgun (WGS) entry which is preliminary data.</text>
</comment>
<sequence>MTGHIIHEIPLEVFVNFLPAVIGSPTPRIEFDFNGSSKAGSKKEEMYGPIETRRPITLLQRLNQQISYASQIMSLQHRSHVFSISTIGNYARLIRWDRTGASVSSRFNYVQADQDEINLLDGAVKEHLRKFRYPAHLDVEISRTVDGSYPAYKVRVVDQATKEESEYIVCRPFVDDSDLCGRATRGYLAWGVNQQKLVFLKDAWRAEGVDGTLSEAEAYTILRGLNLESLTPLLPVIYASGDVYLSDGTPQCTLTQDLADPRYQSSQYTGEWLGKHTRHRVVQEIALPLRMVRNAKDLLKAIRNTLEVIKLVHKEGHILHRDISLGNIMLNTDFEGILNDWDLAIHTDEAKKGSSSRTGTWKFMSTRILMDETKPHTIHDDVESIFWVLYYVALHYFKISSGREKFYPRVFDEYYVETIGPRSGHGPVRYVTGGNAKYSALAFRDIHKITFRNAHLTRVIHEFADLVGGYLLFRRLAEDRSRRVRNPQSVIEIQREWIKPIEEVDLIIKIFDEEIAASEGWGEGDHDDDGPVEDQFPPRPLLVDYYRRLQARQMMDSSTISTGSPCQGDSSRNTSSPINSTLGHFTTVGEELVTRCFRPAAPTIIQDSGSLPSESCGTSSKRCLDDSEDLEVGPDARSQRAKRRRLRKESQGQEKEKTGFVMTLSTTPVIMFRSL</sequence>
<protein>
    <submittedName>
        <fullName evidence="1">Uncharacterized protein</fullName>
    </submittedName>
</protein>
<name>A0ACB8U6D1_9APHY</name>
<proteinExistence type="predicted"/>
<dbReference type="EMBL" id="MU274909">
    <property type="protein sequence ID" value="KAI0089841.1"/>
    <property type="molecule type" value="Genomic_DNA"/>
</dbReference>